<sequence>MLFSHTYAKGKYLLPMNGQMKDNEFNKYKEVMDKIIK</sequence>
<comment type="caution">
    <text evidence="1">The sequence shown here is derived from an EMBL/GenBank/DDBJ whole genome shotgun (WGS) entry which is preliminary data.</text>
</comment>
<reference evidence="1 2" key="1">
    <citation type="submission" date="2015-09" db="EMBL/GenBank/DDBJ databases">
        <title>Bacillus cereus food isolates.</title>
        <authorList>
            <person name="Boekhorst J."/>
        </authorList>
    </citation>
    <scope>NUCLEOTIDE SEQUENCE [LARGE SCALE GENOMIC DNA]</scope>
    <source>
        <strain evidence="1 2">B4082</strain>
    </source>
</reference>
<protein>
    <submittedName>
        <fullName evidence="1">Uncharacterized protein</fullName>
    </submittedName>
</protein>
<dbReference type="PATRIC" id="fig|1396.539.peg.4652"/>
<accession>A0A161RCP9</accession>
<dbReference type="Proteomes" id="UP000076501">
    <property type="component" value="Unassembled WGS sequence"/>
</dbReference>
<evidence type="ECO:0000313" key="1">
    <source>
        <dbReference type="EMBL" id="KZD29422.1"/>
    </source>
</evidence>
<evidence type="ECO:0000313" key="2">
    <source>
        <dbReference type="Proteomes" id="UP000076501"/>
    </source>
</evidence>
<dbReference type="EMBL" id="LJKA01000066">
    <property type="protein sequence ID" value="KZD29422.1"/>
    <property type="molecule type" value="Genomic_DNA"/>
</dbReference>
<name>A0A161RCP9_BACCE</name>
<dbReference type="AlphaFoldDB" id="A0A161RCP9"/>
<organism evidence="1 2">
    <name type="scientific">Bacillus cereus</name>
    <dbReference type="NCBI Taxonomy" id="1396"/>
    <lineage>
        <taxon>Bacteria</taxon>
        <taxon>Bacillati</taxon>
        <taxon>Bacillota</taxon>
        <taxon>Bacilli</taxon>
        <taxon>Bacillales</taxon>
        <taxon>Bacillaceae</taxon>
        <taxon>Bacillus</taxon>
        <taxon>Bacillus cereus group</taxon>
    </lineage>
</organism>
<gene>
    <name evidence="1" type="ORF">B4082_4529</name>
</gene>
<proteinExistence type="predicted"/>